<dbReference type="PANTHER" id="PTHR48079">
    <property type="entry name" value="PROTEIN YEEZ"/>
    <property type="match status" value="1"/>
</dbReference>
<proteinExistence type="predicted"/>
<feature type="domain" description="NAD-dependent epimerase/dehydratase" evidence="1">
    <location>
        <begin position="3"/>
        <end position="217"/>
    </location>
</feature>
<comment type="caution">
    <text evidence="2">The sequence shown here is derived from an EMBL/GenBank/DDBJ whole genome shotgun (WGS) entry which is preliminary data.</text>
</comment>
<dbReference type="InterPro" id="IPR001509">
    <property type="entry name" value="Epimerase_deHydtase"/>
</dbReference>
<dbReference type="Pfam" id="PF01370">
    <property type="entry name" value="Epimerase"/>
    <property type="match status" value="1"/>
</dbReference>
<gene>
    <name evidence="2" type="ORF">N1032_03660</name>
</gene>
<reference evidence="2" key="1">
    <citation type="submission" date="2022-08" db="EMBL/GenBank/DDBJ databases">
        <authorList>
            <person name="Deng Y."/>
            <person name="Han X.-F."/>
            <person name="Zhang Y.-Q."/>
        </authorList>
    </citation>
    <scope>NUCLEOTIDE SEQUENCE</scope>
    <source>
        <strain evidence="2">CPCC 203386</strain>
    </source>
</reference>
<name>A0ABT2GY52_9MICO</name>
<dbReference type="PANTHER" id="PTHR48079:SF6">
    <property type="entry name" value="NAD(P)-BINDING DOMAIN-CONTAINING PROTEIN-RELATED"/>
    <property type="match status" value="1"/>
</dbReference>
<keyword evidence="3" id="KW-1185">Reference proteome</keyword>
<organism evidence="2 3">
    <name type="scientific">Herbiconiux daphne</name>
    <dbReference type="NCBI Taxonomy" id="2970914"/>
    <lineage>
        <taxon>Bacteria</taxon>
        <taxon>Bacillati</taxon>
        <taxon>Actinomycetota</taxon>
        <taxon>Actinomycetes</taxon>
        <taxon>Micrococcales</taxon>
        <taxon>Microbacteriaceae</taxon>
        <taxon>Herbiconiux</taxon>
    </lineage>
</organism>
<dbReference type="InterPro" id="IPR036291">
    <property type="entry name" value="NAD(P)-bd_dom_sf"/>
</dbReference>
<dbReference type="RefSeq" id="WP_259537496.1">
    <property type="nucleotide sequence ID" value="NZ_JANLCJ010000001.1"/>
</dbReference>
<dbReference type="Proteomes" id="UP001165586">
    <property type="component" value="Unassembled WGS sequence"/>
</dbReference>
<accession>A0ABT2GY52</accession>
<evidence type="ECO:0000313" key="2">
    <source>
        <dbReference type="EMBL" id="MCS5732838.1"/>
    </source>
</evidence>
<evidence type="ECO:0000313" key="3">
    <source>
        <dbReference type="Proteomes" id="UP001165586"/>
    </source>
</evidence>
<protein>
    <submittedName>
        <fullName evidence="2">NAD-dependent epimerase/dehydratase family protein</fullName>
    </submittedName>
</protein>
<dbReference type="InterPro" id="IPR051783">
    <property type="entry name" value="NAD(P)-dependent_oxidoreduct"/>
</dbReference>
<dbReference type="Gene3D" id="3.40.50.720">
    <property type="entry name" value="NAD(P)-binding Rossmann-like Domain"/>
    <property type="match status" value="1"/>
</dbReference>
<dbReference type="EMBL" id="JANLCJ010000001">
    <property type="protein sequence ID" value="MCS5732838.1"/>
    <property type="molecule type" value="Genomic_DNA"/>
</dbReference>
<sequence length="296" mass="30118">MNVFIVGGTGYLGSVLVEHLLQAGHSVQALARSEQSADRLRAAGAVPVAGSISDTDVLAAAAASADAIIYAASDYAATSESMQLELDAVATIVAGASTATLPKPVVYTSTGLVYGFDPIDAREDAELPEISAQPVKAKAERIVLGTDAVAGVVIRAGLIFGRGGSGLVTGLIAGAVANGASTYIGDGTNTWYPVHVDDLAELYLLALERPQPGIVNAAGAVPFAFKDLAAAIGELTGTPVVSVPLDVAEQRMGPGVRTMTISSRLPVDKALASYGWQPSARSLLDDVRAGSYSVPA</sequence>
<dbReference type="SUPFAM" id="SSF51735">
    <property type="entry name" value="NAD(P)-binding Rossmann-fold domains"/>
    <property type="match status" value="1"/>
</dbReference>
<evidence type="ECO:0000259" key="1">
    <source>
        <dbReference type="Pfam" id="PF01370"/>
    </source>
</evidence>